<protein>
    <submittedName>
        <fullName evidence="4">Histidine phosphatase family protein</fullName>
    </submittedName>
</protein>
<dbReference type="PIRSF" id="PIRSF000709">
    <property type="entry name" value="6PFK_2-Ptase"/>
    <property type="match status" value="1"/>
</dbReference>
<evidence type="ECO:0000256" key="2">
    <source>
        <dbReference type="PIRSR" id="PIRSR613078-1"/>
    </source>
</evidence>
<evidence type="ECO:0000313" key="4">
    <source>
        <dbReference type="EMBL" id="MCR8873794.1"/>
    </source>
</evidence>
<organism evidence="4 5">
    <name type="scientific">Phocaeicola barnesiae</name>
    <dbReference type="NCBI Taxonomy" id="376804"/>
    <lineage>
        <taxon>Bacteria</taxon>
        <taxon>Pseudomonadati</taxon>
        <taxon>Bacteroidota</taxon>
        <taxon>Bacteroidia</taxon>
        <taxon>Bacteroidales</taxon>
        <taxon>Bacteroidaceae</taxon>
        <taxon>Phocaeicola</taxon>
    </lineage>
</organism>
<evidence type="ECO:0000256" key="3">
    <source>
        <dbReference type="PIRSR" id="PIRSR613078-2"/>
    </source>
</evidence>
<dbReference type="PANTHER" id="PTHR46517:SF1">
    <property type="entry name" value="FRUCTOSE-2,6-BISPHOSPHATASE TIGAR"/>
    <property type="match status" value="1"/>
</dbReference>
<dbReference type="EMBL" id="JANRHJ010000007">
    <property type="protein sequence ID" value="MCR8873794.1"/>
    <property type="molecule type" value="Genomic_DNA"/>
</dbReference>
<feature type="active site" description="Tele-phosphohistidine intermediate" evidence="2">
    <location>
        <position position="9"/>
    </location>
</feature>
<dbReference type="GO" id="GO:0005829">
    <property type="term" value="C:cytosol"/>
    <property type="evidence" value="ECO:0007669"/>
    <property type="project" value="TreeGrafter"/>
</dbReference>
<gene>
    <name evidence="4" type="ORF">NW209_07180</name>
</gene>
<keyword evidence="1" id="KW-0378">Hydrolase</keyword>
<evidence type="ECO:0000256" key="1">
    <source>
        <dbReference type="ARBA" id="ARBA00022801"/>
    </source>
</evidence>
<name>A0AAW5NA05_9BACT</name>
<dbReference type="GO" id="GO:0004331">
    <property type="term" value="F:fructose-2,6-bisphosphate 2-phosphatase activity"/>
    <property type="evidence" value="ECO:0007669"/>
    <property type="project" value="TreeGrafter"/>
</dbReference>
<feature type="active site" description="Proton donor/acceptor" evidence="2">
    <location>
        <position position="82"/>
    </location>
</feature>
<evidence type="ECO:0000313" key="5">
    <source>
        <dbReference type="Proteomes" id="UP001204579"/>
    </source>
</evidence>
<feature type="binding site" evidence="3">
    <location>
        <position position="58"/>
    </location>
    <ligand>
        <name>substrate</name>
    </ligand>
</feature>
<dbReference type="InterPro" id="IPR013078">
    <property type="entry name" value="His_Pase_superF_clade-1"/>
</dbReference>
<dbReference type="AlphaFoldDB" id="A0AAW5NA05"/>
<comment type="caution">
    <text evidence="4">The sequence shown here is derived from an EMBL/GenBank/DDBJ whole genome shotgun (WGS) entry which is preliminary data.</text>
</comment>
<dbReference type="InterPro" id="IPR001345">
    <property type="entry name" value="PG/BPGM_mutase_AS"/>
</dbReference>
<dbReference type="GO" id="GO:0043456">
    <property type="term" value="P:regulation of pentose-phosphate shunt"/>
    <property type="evidence" value="ECO:0007669"/>
    <property type="project" value="TreeGrafter"/>
</dbReference>
<feature type="binding site" evidence="3">
    <location>
        <begin position="8"/>
        <end position="15"/>
    </location>
    <ligand>
        <name>substrate</name>
    </ligand>
</feature>
<dbReference type="InterPro" id="IPR051695">
    <property type="entry name" value="Phosphoglycerate_Mutase"/>
</dbReference>
<accession>A0AAW5NA05</accession>
<dbReference type="SMART" id="SM00855">
    <property type="entry name" value="PGAM"/>
    <property type="match status" value="1"/>
</dbReference>
<dbReference type="PROSITE" id="PS00175">
    <property type="entry name" value="PG_MUTASE"/>
    <property type="match status" value="1"/>
</dbReference>
<dbReference type="Gene3D" id="3.40.50.1240">
    <property type="entry name" value="Phosphoglycerate mutase-like"/>
    <property type="match status" value="1"/>
</dbReference>
<dbReference type="RefSeq" id="WP_235302053.1">
    <property type="nucleotide sequence ID" value="NZ_CALULB010000003.1"/>
</dbReference>
<dbReference type="Proteomes" id="UP001204579">
    <property type="component" value="Unassembled WGS sequence"/>
</dbReference>
<reference evidence="4 5" key="1">
    <citation type="submission" date="2022-08" db="EMBL/GenBank/DDBJ databases">
        <authorList>
            <person name="Zeman M."/>
            <person name="Kubasova T."/>
        </authorList>
    </citation>
    <scope>NUCLEOTIDE SEQUENCE [LARGE SCALE GENOMIC DNA]</scope>
    <source>
        <strain evidence="4 5">ET62</strain>
    </source>
</reference>
<dbReference type="CDD" id="cd07067">
    <property type="entry name" value="HP_PGM_like"/>
    <property type="match status" value="1"/>
</dbReference>
<proteinExistence type="predicted"/>
<dbReference type="GO" id="GO:0045820">
    <property type="term" value="P:negative regulation of glycolytic process"/>
    <property type="evidence" value="ECO:0007669"/>
    <property type="project" value="TreeGrafter"/>
</dbReference>
<dbReference type="PANTHER" id="PTHR46517">
    <property type="entry name" value="FRUCTOSE-2,6-BISPHOSPHATASE TIGAR"/>
    <property type="match status" value="1"/>
</dbReference>
<dbReference type="SUPFAM" id="SSF53254">
    <property type="entry name" value="Phosphoglycerate mutase-like"/>
    <property type="match status" value="1"/>
</dbReference>
<dbReference type="InterPro" id="IPR029033">
    <property type="entry name" value="His_PPase_superfam"/>
</dbReference>
<dbReference type="Pfam" id="PF00300">
    <property type="entry name" value="His_Phos_1"/>
    <property type="match status" value="1"/>
</dbReference>
<keyword evidence="5" id="KW-1185">Reference proteome</keyword>
<sequence length="172" mass="19558">MIQMYLARHGQTEENVNRIFQGQLPGRLTEEGKRQAVAMGEELAGVSLDAVVSSDLQRVVDTVQLAVGNRNLPWEKNSLLREIDWGSWTGRPLDSVDRKHLPPDAETKEMLYERAGRFVEYLRKNYEGKKVLVVAHGLVNRSIQAQILGVPADQLHTLPHMKNAEVRYFEIN</sequence>